<sequence length="201" mass="22578">MNVESAKERCIIAATAVSEAEQALTLERLARVRCEATLLEVTKAFSDLRQQGSKLDTAGELYNRLVSQGKLISQLQSAQSNLQKQLAGHHQAASASDTDINITEETALLLLKLQDAFKLVWELTHALEKALAANADSERHCQRQAAALAEKEKALDELEQLSGRESQTHLREYFQKEREEAKRFDSPIMFQVTREARWFGP</sequence>
<reference evidence="2 3" key="1">
    <citation type="journal article" date="2015" name="Genome Biol. Evol.">
        <title>Comparative Genomics of a Bacterivorous Green Alga Reveals Evolutionary Causalities and Consequences of Phago-Mixotrophic Mode of Nutrition.</title>
        <authorList>
            <person name="Burns J.A."/>
            <person name="Paasch A."/>
            <person name="Narechania A."/>
            <person name="Kim E."/>
        </authorList>
    </citation>
    <scope>NUCLEOTIDE SEQUENCE [LARGE SCALE GENOMIC DNA]</scope>
    <source>
        <strain evidence="2 3">PLY_AMNH</strain>
    </source>
</reference>
<dbReference type="EMBL" id="LGRX02033129">
    <property type="protein sequence ID" value="KAK3242718.1"/>
    <property type="molecule type" value="Genomic_DNA"/>
</dbReference>
<accession>A0AAE0BV09</accession>
<evidence type="ECO:0000313" key="2">
    <source>
        <dbReference type="EMBL" id="KAK3242718.1"/>
    </source>
</evidence>
<protein>
    <submittedName>
        <fullName evidence="2">Uncharacterized protein</fullName>
    </submittedName>
</protein>
<keyword evidence="3" id="KW-1185">Reference proteome</keyword>
<proteinExistence type="predicted"/>
<dbReference type="AlphaFoldDB" id="A0AAE0BV09"/>
<comment type="caution">
    <text evidence="2">The sequence shown here is derived from an EMBL/GenBank/DDBJ whole genome shotgun (WGS) entry which is preliminary data.</text>
</comment>
<feature type="coiled-coil region" evidence="1">
    <location>
        <begin position="141"/>
        <end position="168"/>
    </location>
</feature>
<name>A0AAE0BV09_9CHLO</name>
<evidence type="ECO:0000256" key="1">
    <source>
        <dbReference type="SAM" id="Coils"/>
    </source>
</evidence>
<organism evidence="2 3">
    <name type="scientific">Cymbomonas tetramitiformis</name>
    <dbReference type="NCBI Taxonomy" id="36881"/>
    <lineage>
        <taxon>Eukaryota</taxon>
        <taxon>Viridiplantae</taxon>
        <taxon>Chlorophyta</taxon>
        <taxon>Pyramimonadophyceae</taxon>
        <taxon>Pyramimonadales</taxon>
        <taxon>Pyramimonadaceae</taxon>
        <taxon>Cymbomonas</taxon>
    </lineage>
</organism>
<evidence type="ECO:0000313" key="3">
    <source>
        <dbReference type="Proteomes" id="UP001190700"/>
    </source>
</evidence>
<keyword evidence="1" id="KW-0175">Coiled coil</keyword>
<dbReference type="Proteomes" id="UP001190700">
    <property type="component" value="Unassembled WGS sequence"/>
</dbReference>
<gene>
    <name evidence="2" type="ORF">CYMTET_47607</name>
</gene>